<gene>
    <name evidence="1" type="ORF">P280DRAFT_186354</name>
</gene>
<dbReference type="EMBL" id="MU006778">
    <property type="protein sequence ID" value="KAF2645041.1"/>
    <property type="molecule type" value="Genomic_DNA"/>
</dbReference>
<dbReference type="Proteomes" id="UP000799753">
    <property type="component" value="Unassembled WGS sequence"/>
</dbReference>
<dbReference type="OrthoDB" id="5215637at2759"/>
<sequence length="126" mass="13866">MSAPCYAINGSDHNRDVVPFVPDEPKWVPCNNTAVGEGKHSACCALGDVCLTNGLCQNPADYWNGGNAFWTEGCTDKTFNDPACPDYCAERWFGMAPPDFLSRNVLFLRSGNEGKQNLSWEWVKVG</sequence>
<evidence type="ECO:0000313" key="2">
    <source>
        <dbReference type="Proteomes" id="UP000799753"/>
    </source>
</evidence>
<accession>A0A6A6SDW9</accession>
<dbReference type="AlphaFoldDB" id="A0A6A6SDW9"/>
<organism evidence="1 2">
    <name type="scientific">Massarina eburnea CBS 473.64</name>
    <dbReference type="NCBI Taxonomy" id="1395130"/>
    <lineage>
        <taxon>Eukaryota</taxon>
        <taxon>Fungi</taxon>
        <taxon>Dikarya</taxon>
        <taxon>Ascomycota</taxon>
        <taxon>Pezizomycotina</taxon>
        <taxon>Dothideomycetes</taxon>
        <taxon>Pleosporomycetidae</taxon>
        <taxon>Pleosporales</taxon>
        <taxon>Massarineae</taxon>
        <taxon>Massarinaceae</taxon>
        <taxon>Massarina</taxon>
    </lineage>
</organism>
<keyword evidence="2" id="KW-1185">Reference proteome</keyword>
<proteinExistence type="predicted"/>
<protein>
    <submittedName>
        <fullName evidence="1">Uncharacterized protein</fullName>
    </submittedName>
</protein>
<reference evidence="1" key="1">
    <citation type="journal article" date="2020" name="Stud. Mycol.">
        <title>101 Dothideomycetes genomes: a test case for predicting lifestyles and emergence of pathogens.</title>
        <authorList>
            <person name="Haridas S."/>
            <person name="Albert R."/>
            <person name="Binder M."/>
            <person name="Bloem J."/>
            <person name="Labutti K."/>
            <person name="Salamov A."/>
            <person name="Andreopoulos B."/>
            <person name="Baker S."/>
            <person name="Barry K."/>
            <person name="Bills G."/>
            <person name="Bluhm B."/>
            <person name="Cannon C."/>
            <person name="Castanera R."/>
            <person name="Culley D."/>
            <person name="Daum C."/>
            <person name="Ezra D."/>
            <person name="Gonzalez J."/>
            <person name="Henrissat B."/>
            <person name="Kuo A."/>
            <person name="Liang C."/>
            <person name="Lipzen A."/>
            <person name="Lutzoni F."/>
            <person name="Magnuson J."/>
            <person name="Mondo S."/>
            <person name="Nolan M."/>
            <person name="Ohm R."/>
            <person name="Pangilinan J."/>
            <person name="Park H.-J."/>
            <person name="Ramirez L."/>
            <person name="Alfaro M."/>
            <person name="Sun H."/>
            <person name="Tritt A."/>
            <person name="Yoshinaga Y."/>
            <person name="Zwiers L.-H."/>
            <person name="Turgeon B."/>
            <person name="Goodwin S."/>
            <person name="Spatafora J."/>
            <person name="Crous P."/>
            <person name="Grigoriev I."/>
        </authorList>
    </citation>
    <scope>NUCLEOTIDE SEQUENCE</scope>
    <source>
        <strain evidence="1">CBS 473.64</strain>
    </source>
</reference>
<evidence type="ECO:0000313" key="1">
    <source>
        <dbReference type="EMBL" id="KAF2645041.1"/>
    </source>
</evidence>
<name>A0A6A6SDW9_9PLEO</name>